<gene>
    <name evidence="6" type="ORF">ECPE_LOCUS765</name>
</gene>
<dbReference type="AlphaFoldDB" id="A0A183A1D0"/>
<reference evidence="6 7" key="2">
    <citation type="submission" date="2018-11" db="EMBL/GenBank/DDBJ databases">
        <authorList>
            <consortium name="Pathogen Informatics"/>
        </authorList>
    </citation>
    <scope>NUCLEOTIDE SEQUENCE [LARGE SCALE GENOMIC DNA]</scope>
    <source>
        <strain evidence="6 7">Egypt</strain>
    </source>
</reference>
<evidence type="ECO:0000313" key="7">
    <source>
        <dbReference type="Proteomes" id="UP000272942"/>
    </source>
</evidence>
<feature type="transmembrane region" description="Helical" evidence="5">
    <location>
        <begin position="114"/>
        <end position="138"/>
    </location>
</feature>
<keyword evidence="2 5" id="KW-0812">Transmembrane</keyword>
<dbReference type="PANTHER" id="PTHR13377:SF3">
    <property type="entry name" value="TRANSMEMBRANE PROTEIN 115"/>
    <property type="match status" value="1"/>
</dbReference>
<sequence>MLGFRWQVLPVMAVQVILYAVSFIPNAHMYLAITPGRLLAPNFWLWTLVTFSFFNHSIFLLCSDLMTMFLLESFLSVYSWMELLTFCAFVNLVTGLITVTLLFIEYAITFDTDLLFSANVCGILALLGGITVVGRQMMGDKLLLDFPLGKIRQKHIPFMCFLTAVALRIAQIIGQVSFCMFTGGIIVAWIYLRFIQKHSNEPPIAIVSNTVYGAFVKLKICADQPSRRTNKKSIAPVMPFILNVREHSLPGDKE</sequence>
<evidence type="ECO:0000313" key="6">
    <source>
        <dbReference type="EMBL" id="VDP28542.1"/>
    </source>
</evidence>
<keyword evidence="7" id="KW-1185">Reference proteome</keyword>
<protein>
    <submittedName>
        <fullName evidence="8">Transmembrane protein 115</fullName>
    </submittedName>
</protein>
<dbReference type="GO" id="GO:0016020">
    <property type="term" value="C:membrane"/>
    <property type="evidence" value="ECO:0007669"/>
    <property type="project" value="UniProtKB-SubCell"/>
</dbReference>
<dbReference type="PANTHER" id="PTHR13377">
    <property type="entry name" value="PLACENTAL PROTEIN 6"/>
    <property type="match status" value="1"/>
</dbReference>
<feature type="transmembrane region" description="Helical" evidence="5">
    <location>
        <begin position="12"/>
        <end position="31"/>
    </location>
</feature>
<reference evidence="8" key="1">
    <citation type="submission" date="2016-06" db="UniProtKB">
        <authorList>
            <consortium name="WormBaseParasite"/>
        </authorList>
    </citation>
    <scope>IDENTIFICATION</scope>
</reference>
<dbReference type="EMBL" id="UZAN01003123">
    <property type="protein sequence ID" value="VDP28542.1"/>
    <property type="molecule type" value="Genomic_DNA"/>
</dbReference>
<dbReference type="OrthoDB" id="73612at2759"/>
<evidence type="ECO:0000313" key="8">
    <source>
        <dbReference type="WBParaSite" id="ECPE_0000076501-mRNA-1"/>
    </source>
</evidence>
<evidence type="ECO:0000256" key="2">
    <source>
        <dbReference type="ARBA" id="ARBA00022692"/>
    </source>
</evidence>
<evidence type="ECO:0000256" key="5">
    <source>
        <dbReference type="SAM" id="Phobius"/>
    </source>
</evidence>
<proteinExistence type="predicted"/>
<evidence type="ECO:0000256" key="1">
    <source>
        <dbReference type="ARBA" id="ARBA00004141"/>
    </source>
</evidence>
<dbReference type="SMART" id="SM01160">
    <property type="entry name" value="DUF1751"/>
    <property type="match status" value="1"/>
</dbReference>
<organism evidence="8">
    <name type="scientific">Echinostoma caproni</name>
    <dbReference type="NCBI Taxonomy" id="27848"/>
    <lineage>
        <taxon>Eukaryota</taxon>
        <taxon>Metazoa</taxon>
        <taxon>Spiralia</taxon>
        <taxon>Lophotrochozoa</taxon>
        <taxon>Platyhelminthes</taxon>
        <taxon>Trematoda</taxon>
        <taxon>Digenea</taxon>
        <taxon>Plagiorchiida</taxon>
        <taxon>Echinostomata</taxon>
        <taxon>Echinostomatoidea</taxon>
        <taxon>Echinostomatidae</taxon>
        <taxon>Echinostoma</taxon>
    </lineage>
</organism>
<feature type="transmembrane region" description="Helical" evidence="5">
    <location>
        <begin position="43"/>
        <end position="71"/>
    </location>
</feature>
<keyword evidence="3 5" id="KW-1133">Transmembrane helix</keyword>
<feature type="transmembrane region" description="Helical" evidence="5">
    <location>
        <begin position="159"/>
        <end position="192"/>
    </location>
</feature>
<keyword evidence="4 5" id="KW-0472">Membrane</keyword>
<dbReference type="GO" id="GO:0006890">
    <property type="term" value="P:retrograde vesicle-mediated transport, Golgi to endoplasmic reticulum"/>
    <property type="evidence" value="ECO:0007669"/>
    <property type="project" value="InterPro"/>
</dbReference>
<dbReference type="FunFam" id="1.20.1540.10:FF:000004">
    <property type="entry name" value="Transmembrane protein 115"/>
    <property type="match status" value="1"/>
</dbReference>
<dbReference type="WBParaSite" id="ECPE_0000076501-mRNA-1">
    <property type="protein sequence ID" value="ECPE_0000076501-mRNA-1"/>
    <property type="gene ID" value="ECPE_0000076501"/>
</dbReference>
<evidence type="ECO:0000256" key="4">
    <source>
        <dbReference type="ARBA" id="ARBA00023136"/>
    </source>
</evidence>
<dbReference type="GO" id="GO:0005794">
    <property type="term" value="C:Golgi apparatus"/>
    <property type="evidence" value="ECO:0007669"/>
    <property type="project" value="TreeGrafter"/>
</dbReference>
<dbReference type="Pfam" id="PF08551">
    <property type="entry name" value="DUF1751"/>
    <property type="match status" value="1"/>
</dbReference>
<accession>A0A183A1D0</accession>
<feature type="transmembrane region" description="Helical" evidence="5">
    <location>
        <begin position="83"/>
        <end position="108"/>
    </location>
</feature>
<comment type="subcellular location">
    <subcellularLocation>
        <location evidence="1">Membrane</location>
        <topology evidence="1">Multi-pass membrane protein</topology>
    </subcellularLocation>
</comment>
<evidence type="ECO:0000256" key="3">
    <source>
        <dbReference type="ARBA" id="ARBA00022989"/>
    </source>
</evidence>
<dbReference type="Proteomes" id="UP000272942">
    <property type="component" value="Unassembled WGS sequence"/>
</dbReference>
<dbReference type="InterPro" id="IPR013861">
    <property type="entry name" value="TMEM115/Pdh1/Rbl19"/>
</dbReference>
<name>A0A183A1D0_9TREM</name>